<dbReference type="EMBL" id="LCMV01000043">
    <property type="protein sequence ID" value="KKU42909.1"/>
    <property type="molecule type" value="Genomic_DNA"/>
</dbReference>
<protein>
    <submittedName>
        <fullName evidence="1">Uncharacterized protein</fullName>
    </submittedName>
</protein>
<evidence type="ECO:0000313" key="2">
    <source>
        <dbReference type="Proteomes" id="UP000034487"/>
    </source>
</evidence>
<name>A0A0G1QD35_9BACT</name>
<dbReference type="AlphaFoldDB" id="A0A0G1QD35"/>
<sequence>MSLESLGSFIRQPNKENGFHRIYRAHLLQEKIVELLGAGVTVTLKGGNVRLWCANEQLAVLARLKKTRLLAQCHQTLGQADIKLSIKMKRA</sequence>
<evidence type="ECO:0000313" key="1">
    <source>
        <dbReference type="EMBL" id="KKU42909.1"/>
    </source>
</evidence>
<accession>A0A0G1QD35</accession>
<comment type="caution">
    <text evidence="1">The sequence shown here is derived from an EMBL/GenBank/DDBJ whole genome shotgun (WGS) entry which is preliminary data.</text>
</comment>
<proteinExistence type="predicted"/>
<dbReference type="Proteomes" id="UP000034487">
    <property type="component" value="Unassembled WGS sequence"/>
</dbReference>
<gene>
    <name evidence="1" type="ORF">UX60_C0043G0003</name>
</gene>
<reference evidence="1 2" key="1">
    <citation type="journal article" date="2015" name="Nature">
        <title>rRNA introns, odd ribosomes, and small enigmatic genomes across a large radiation of phyla.</title>
        <authorList>
            <person name="Brown C.T."/>
            <person name="Hug L.A."/>
            <person name="Thomas B.C."/>
            <person name="Sharon I."/>
            <person name="Castelle C.J."/>
            <person name="Singh A."/>
            <person name="Wilkins M.J."/>
            <person name="Williams K.H."/>
            <person name="Banfield J.F."/>
        </authorList>
    </citation>
    <scope>NUCLEOTIDE SEQUENCE [LARGE SCALE GENOMIC DNA]</scope>
</reference>
<organism evidence="1 2">
    <name type="scientific">Berkelbacteria bacterium GW2011_GWA2_46_7</name>
    <dbReference type="NCBI Taxonomy" id="1618335"/>
    <lineage>
        <taxon>Bacteria</taxon>
        <taxon>Candidatus Berkelbacteria</taxon>
    </lineage>
</organism>